<evidence type="ECO:0000313" key="11">
    <source>
        <dbReference type="EMBL" id="CAF3325831.1"/>
    </source>
</evidence>
<keyword evidence="4" id="KW-0808">Transferase</keyword>
<dbReference type="PROSITE" id="PS51189">
    <property type="entry name" value="FAT"/>
    <property type="match status" value="1"/>
</dbReference>
<gene>
    <name evidence="11" type="ORF">KIK155_LOCUS995</name>
</gene>
<evidence type="ECO:0000256" key="7">
    <source>
        <dbReference type="ARBA" id="ARBA00023242"/>
    </source>
</evidence>
<dbReference type="PROSITE" id="PS50290">
    <property type="entry name" value="PI3_4_KINASE_3"/>
    <property type="match status" value="1"/>
</dbReference>
<sequence>MTDNASASNFDTYIADLHENLDRLRDMSDVDEQSSAIVADLAQAYSEHPSPMQTAMCLSSLFCGQKNILTFLRRSCSKTELKKTKVEILQFLKFFVETAATKILPHAVELKTVLLTIFNVDTASDVRAAIFPVLSQLMELSASCPDMQNEVDKLATTFLDQIGLSSSKATATIKGLCLACLGLLCKFFPEHMRKYADPLLLSQYLKYLHEQLVKDVKFEMLIAAGAIEGLINYLVNFTPSSTPVTTPAPMIRGKTKEEDKRLNEERIRCESDLKRVYIYGARAIQTQDQTNLNRYALVKAGLELFAQHSTLFTEYLYDDYPEILRCIRAWNVHDNYDVKKIAQRSYDNFLLGVANALKETNVKTPEERCRAVQVFQYFIKEFRDKIDTPELEIRDLAMGIRGYGIFANACKLYGTEEDIKFMFVGLIQRCEQIAMPTVTLSQAADIFDERFYGLPNLIDALSAIIIEMTNIGEEFLGPLERLTVMTIDYYPRYQPKPQATTCSSVIKMILALQTKPNSYKPFLSRIVTQALIRCCSHPLKSAVEEELENYEPNVSEDKLKSLLSIGKTITYENYLPLWKSLLSVISLKEFDTSAYPIFERQNMLVSLYDEIIESILHIIDRLDLSVEKEKQDGENHDETTTTDPVFGMRPVKPIDFQIFYNLVDFCQDLLPEQSPELFLKWIFRFLYDIIATSTKYPLVSGVYRFATFVMNICLKLDYFKSNRSRMGAEIEMMEIDMNENEQIQAACGLVRRFAHEVLSRQKQYRDDLLVSCLQFIISLPSECIDYDFADYVPAIQIALSIGLTYLPLAEQTINSLERWSQSTSLNLPSFYSQILPYLDDFLRLSYDQGDDVNVRAVVSSLQEKTRLSSKGKRVLPTRMLKKTKQIKHLFEDSDIRRVQFRILKYLGSLGNRVNHYLIDDTSNHLIKDAVAWDNENHLTFNVPFDDIKPTIHLDIFLPRLVDLALHSSDRQTKITACELLQSIMLYMIGKSANNRSTAAASYDKLYEHLFPVVLELSCDSDTFTKTLFTTFMIQIIHWFTKNQNYESPETMSLLDTFMNGMISGRNASIRDFSGVCLKEFLKWTVKHAGGYDKSVYLKNATSILKRILSFALHPNSFKRLGSTLAWNSIYMLFRESETLVDVYTLQLLFVFVESLAIAQEDDPSLGTQQQAIGALSHIERIIKEKSQLFIKETPKRHRPPSWTEASLDVTVRWLLRQCGRIETESRRKCIELVCTFIPLLPGIRSIREYFDLKIKSDGNIYFIERFEGTASKEKKTRFKANLANQACLTDMNEQFSLPMIYQWLDTVIASLDCYTWVFSQGFLNPLLFQENNKRSRLIESLSYFISKISMNTLHDIVSYFPSSNQSNVFTPNDVHQFDTAKCTVIVRLLNFITAIWTKYPQDTKRAIESSFYSNDLTKLILTCVFNPTQIGFDINNDEINKKLPERILSLLKSMTTHLPEQLLQPLRINAVEMTKSDGMYNLKNELEMNPVRWPLIFTITRGLRLLHDVRLLTKPSQPEQYAKELWTAMLAKMITNAEDFDRANIVLTIDNQRGLQALFDYIIYLGIKPNEVLPNFFRSNRIHSDSGMATVGTYLLTLFKHQITSWLGTTPHFIINNIGEIKTVDECRLIVSFLTTVLDLCSRDKDIRQQYGRQFVDGIYTCWPLFVLLYRSTNIDDKLLILTLLTKTFIIDSRLLIAHEQFGHVSQMYLSLLIDKQLNLTFKTRLLDLLPFFASLDTDEDLTEDRRKKWSDDLCRTLHTFTADCFPLKSTEFRKGTQEYHDYQGAIRKILSALELSSSFILFELLIWMLSCEQNHVFEDEILSSINRFIIKLNDHNKQMNLLDYIYSILFGQNPLFRLEHRLNALEKFILKMLTSVKKNTLIEFYKKYISLFAIEQLDIKIDLTSSTITSVLINKIATYRFIDYMYTILNKDDVFGVNSPIAKVFYEKVKQQEEARKTLNIEMPITAIKLAATLDGKELTKYVIARARGQFIDGKMIKSMEMMLINVPAMEKETKMNAIRSLAMSSFNCLISVLICTQTEAKLYKAFIFDANASKDEYIFENIIDPDHKYTFPLELERYYKKDNRTLLNILCKKIRTSSNSDSQQRSSATPRYLPSQYLFGSSLTDELAVFDFTSAAVTQQQSDLNKSQSNSLAESSMEIALHKKNDDRPALIEGTDTDFGADFLELEMDELNLHPCMVPMVCLLKHMETNGITPVQSDMPPWMICLYKKFSDASIPFNIRLFIMRLITHTHTVFKPYARYWLTPIIQMCNQVFEKSSEGLNTFLIDTIVILLSWNSVAIPSELDTMSVQRLLEYLFLNCTHKNSLVMKSNLDLIKKLIESWHQRIHTPTLIVYKLISDQDIKSKQNAIGLSLIGILLGNQILPYNEVNDLTEDKFNETLLKNMKNSFRNIYAAAAEVVGMLLNVKKLKGQSNQRLLEQLSFILKWHSGQGLQDTYVTCIYSLQKHYPEIVDKTVMNKLMFGLKKLYGDFKMECLEALVANITEFESAYLELKAAGILDILIHKDFSIRCVALRLLHKLLPQLTHEQLFEIVQVLSVDGPNECQYWTLEISKWMYDYITQQITSEKSISSKPISEPFYHHVREQLLQFLSSKNEYIRVNCRNFWCDPKRLSISSHHRLIALVDQLYSIKTENEYLNYCTNFLLERTSHNPDYNRFIFENPLDKCTFQEFPLVCNWRQHHHTYMTPLFTLQSQSTNDPINTNIMTVDPVHYMQTLTDNNNRMDQQNNAAAGMILQTQEISNRQQFMPTQMLDKNTNYNWLKQTNTFDTSNTYVLPTLSTQVKTTSLIVNVENANKKSKINPSDKNDTNDDDIFRLKRRFLKDTGKLHGYFARKQTEKNQKEKQFLNEIKLKQENQVEKYRIYRIGELPDIQIRVSDIIIPLQALAQYDNHIARLLYSNLFTSILTSLEDKLSSGEYTELIETIQHRFNAMLSQSEIFYPSFVMSLLDITLSKPKHLKISSQYVSAAAIASHLEPMGILTLECFIRLNQANEPDDITHESVKKKFKSDPDSNSQSYKHVDYWLELAKCYRSITNYDDVRGIFCQISSLKSLTLKAIEEESHSDFLSALNSYVTALEEYPLTDDAVNDQILELEHEFWTQSMLNCCNQLNNWSIMSKHIFIANTTFDTLWSNAYQLNYLMPYAIRSKLKLLISGTEQEQLEQEGLCQFFNNLSSTTNATPATTTSDTETTFVKRSYIEKQYPFELATYFLYQKDFDRSKYYIHYAKEQFLLRWSQLSRLSEYGRKTTIQLIQPYHELDQFLVFIEHNLPLLKSLENRYLTNNKNDAATRDLFQERIQNDLLSQWKLPDVIRSSIQTWDDIVTNRALFLDILDELVGGPRMTFTSRLKAIEFDPILIDYKVQSSLDMAYCALRQRNFKLALSKLNDTRNRLDLCQNPSIKSIYWNEIYCDVHLKRHQIQSSVSTLSSLLSTLVAKELKKMETKISSLQIIDEQTASLTSTYIQLNSQFCRTVIDFLLAQPKTYFDYENDDRISSARHRQLEMYLYGLDDHTTNIETTDVLIHELFNKSVQILKNNIEKQETDLQNLATNIRQAKENVLSRDYNELASLCDDYLRRYENNEDEDHLMDRLFSGDSSNKIAEIIVKSILSSMKYGSNEGVKRFSRLLQIIELYPNTMESVANHLQEIPCWMFFDCLYQITAYLDKPIGLKLYPLIDEIVKLYPQSIVYPFKLSYETLQHSTKDPTLKRNLDIIRHKLDRHTPLVNEFIQALNQLNPQQEYENWCKVLYQLLTNDRNTRDINKLKNHYKKFKEILFSDLMAHDETNEQTAMTITSQDSVFNDGKDQRLLKPRLTSIRFQFKNTVEKDFDNLFGKHGELFSTVSLTDVKSVLTNLGTKLKSIAQDKTNINDYSTWFSLTFRQQHRLIGTPSLREIEIPGQYTSKKKPFVEHHIKIVGFDEKILVLQSLRLPKRLTIRGHDENDYPFLVKGGEDIRQDQRIEALFSIMNDLYADDPNCNQSNSAHIAVRTYKVIPMSSKLGMIEWLDNTRPLKELIESSYTPAEQAIIAQGQHPRKLYQDYVTKVFQNAKPTAKSTSNTIMYAELFLSLTKAQVEDEFNKIQSVIPSDLLRRAYYKIANSHEGFYTLRRQFITSYAVLCTSHYILGIGDRHQSNFLIDTSSGQVIGIDFGSAFNAATIHLPVPELIPIRLTRQLIQLMSPIGTDGLFRATMIHTMNALRENSDLLLSTMDVFIKEPLMEWMEHALKASKQVTQSESPTVRSDDTYAKDRIKSARLKLNGINPAVILGSDLKLNNFLRPSALKDALRQMEKVVGGDQIHNKRAQILMQYESNRYHKLTVDEQIDCIIDQATDVDILGRSWAGLETFIIARHFSEANLKEFGADSFIKPPSEILNSNIFSTVNLKQNINQIIMVCNCCGTAGKNARGCSCQGGKSHMCRNIILEPLPQFDDIWSVGAINADSSNRRPVVRTWQQLGNNMADYVSIQEDGLQNPAILCITELSPIKGAELFFERLNQNNNRPRYHHIIDKLLPAEYISVCWNAALWKKVDITYETNSNTGYIVSPYGRYMAICLQTMGANPLKMLLFAVHLPHKRGRERARVLLKAATLKLAQLNKTQAVAIIGDFNIAFDSSKHLFFRFSLQLRSHL</sequence>
<evidence type="ECO:0000259" key="9">
    <source>
        <dbReference type="PROSITE" id="PS50290"/>
    </source>
</evidence>
<evidence type="ECO:0000259" key="10">
    <source>
        <dbReference type="PROSITE" id="PS51189"/>
    </source>
</evidence>
<evidence type="ECO:0000256" key="1">
    <source>
        <dbReference type="ARBA" id="ARBA00004604"/>
    </source>
</evidence>
<dbReference type="Gene3D" id="3.60.10.10">
    <property type="entry name" value="Endonuclease/exonuclease/phosphatase"/>
    <property type="match status" value="1"/>
</dbReference>
<dbReference type="InterPro" id="IPR016024">
    <property type="entry name" value="ARM-type_fold"/>
</dbReference>
<dbReference type="InterPro" id="IPR003152">
    <property type="entry name" value="FATC_dom"/>
</dbReference>
<dbReference type="InterPro" id="IPR000403">
    <property type="entry name" value="PI3/4_kinase_cat_dom"/>
</dbReference>
<dbReference type="Gene3D" id="3.30.1010.10">
    <property type="entry name" value="Phosphatidylinositol 3-kinase Catalytic Subunit, Chain A, domain 4"/>
    <property type="match status" value="1"/>
</dbReference>
<dbReference type="Gene3D" id="1.10.1070.11">
    <property type="entry name" value="Phosphatidylinositol 3-/4-kinase, catalytic domain"/>
    <property type="match status" value="1"/>
</dbReference>
<dbReference type="InterPro" id="IPR012582">
    <property type="entry name" value="DNAPKcs_CC3"/>
</dbReference>
<dbReference type="PANTHER" id="PTHR11139:SF68">
    <property type="entry name" value="DNA-DEPENDENT PROTEIN KINASE CATALYTIC SUBUNIT"/>
    <property type="match status" value="1"/>
</dbReference>
<dbReference type="InterPro" id="IPR050517">
    <property type="entry name" value="DDR_Repair_Kinase"/>
</dbReference>
<feature type="domain" description="PI3K/PI4K catalytic" evidence="9">
    <location>
        <begin position="3931"/>
        <end position="4273"/>
    </location>
</feature>
<organism evidence="11 12">
    <name type="scientific">Rotaria socialis</name>
    <dbReference type="NCBI Taxonomy" id="392032"/>
    <lineage>
        <taxon>Eukaryota</taxon>
        <taxon>Metazoa</taxon>
        <taxon>Spiralia</taxon>
        <taxon>Gnathifera</taxon>
        <taxon>Rotifera</taxon>
        <taxon>Eurotatoria</taxon>
        <taxon>Bdelloidea</taxon>
        <taxon>Philodinida</taxon>
        <taxon>Philodinidae</taxon>
        <taxon>Rotaria</taxon>
    </lineage>
</organism>
<evidence type="ECO:0000256" key="6">
    <source>
        <dbReference type="ARBA" id="ARBA00022763"/>
    </source>
</evidence>
<reference evidence="11" key="1">
    <citation type="submission" date="2021-02" db="EMBL/GenBank/DDBJ databases">
        <authorList>
            <person name="Nowell W R."/>
        </authorList>
    </citation>
    <scope>NUCLEOTIDE SEQUENCE</scope>
</reference>
<dbReference type="InterPro" id="IPR011009">
    <property type="entry name" value="Kinase-like_dom_sf"/>
</dbReference>
<dbReference type="SUPFAM" id="SSF56219">
    <property type="entry name" value="DNase I-like"/>
    <property type="match status" value="1"/>
</dbReference>
<keyword evidence="4" id="KW-0723">Serine/threonine-protein kinase</keyword>
<evidence type="ECO:0000313" key="12">
    <source>
        <dbReference type="Proteomes" id="UP000663865"/>
    </source>
</evidence>
<dbReference type="InterPro" id="IPR037706">
    <property type="entry name" value="DNA-PK_dom"/>
</dbReference>
<dbReference type="GO" id="GO:0008630">
    <property type="term" value="P:intrinsic apoptotic signaling pathway in response to DNA damage"/>
    <property type="evidence" value="ECO:0007669"/>
    <property type="project" value="TreeGrafter"/>
</dbReference>
<feature type="domain" description="FAT" evidence="10">
    <location>
        <begin position="2982"/>
        <end position="3711"/>
    </location>
</feature>
<evidence type="ECO:0000256" key="4">
    <source>
        <dbReference type="ARBA" id="ARBA00022527"/>
    </source>
</evidence>
<dbReference type="GO" id="GO:0005730">
    <property type="term" value="C:nucleolus"/>
    <property type="evidence" value="ECO:0007669"/>
    <property type="project" value="UniProtKB-SubCell"/>
</dbReference>
<protein>
    <recommendedName>
        <fullName evidence="3">DNA-dependent protein kinase catalytic subunit</fullName>
    </recommendedName>
</protein>
<dbReference type="GO" id="GO:0006303">
    <property type="term" value="P:double-strand break repair via nonhomologous end joining"/>
    <property type="evidence" value="ECO:0007669"/>
    <property type="project" value="InterPro"/>
</dbReference>
<dbReference type="Pfam" id="PF19704">
    <property type="entry name" value="DNAPKcs_CC5"/>
    <property type="match status" value="1"/>
</dbReference>
<keyword evidence="6" id="KW-0227">DNA damage</keyword>
<dbReference type="Proteomes" id="UP000663865">
    <property type="component" value="Unassembled WGS sequence"/>
</dbReference>
<dbReference type="Pfam" id="PF00454">
    <property type="entry name" value="PI3_PI4_kinase"/>
    <property type="match status" value="1"/>
</dbReference>
<feature type="coiled-coil region" evidence="8">
    <location>
        <begin position="3546"/>
        <end position="3599"/>
    </location>
</feature>
<accession>A0A817U2Z6</accession>
<evidence type="ECO:0000256" key="3">
    <source>
        <dbReference type="ARBA" id="ARBA00018077"/>
    </source>
</evidence>
<dbReference type="GO" id="GO:0004677">
    <property type="term" value="F:DNA-dependent protein kinase activity"/>
    <property type="evidence" value="ECO:0007669"/>
    <property type="project" value="InterPro"/>
</dbReference>
<proteinExistence type="inferred from homology"/>
<keyword evidence="5" id="KW-0597">Phosphoprotein</keyword>
<dbReference type="InterPro" id="IPR046803">
    <property type="entry name" value="DNAPKcs_CC1-2"/>
</dbReference>
<comment type="caution">
    <text evidence="11">The sequence shown here is derived from an EMBL/GenBank/DDBJ whole genome shotgun (WGS) entry which is preliminary data.</text>
</comment>
<dbReference type="InterPro" id="IPR014009">
    <property type="entry name" value="PIK_FAT"/>
</dbReference>
<dbReference type="PANTHER" id="PTHR11139">
    <property type="entry name" value="ATAXIA TELANGIECTASIA MUTATED ATM -RELATED"/>
    <property type="match status" value="1"/>
</dbReference>
<dbReference type="SMART" id="SM00146">
    <property type="entry name" value="PI3Kc"/>
    <property type="match status" value="1"/>
</dbReference>
<dbReference type="SUPFAM" id="SSF48371">
    <property type="entry name" value="ARM repeat"/>
    <property type="match status" value="3"/>
</dbReference>
<dbReference type="InterPro" id="IPR046804">
    <property type="entry name" value="DNA-PKcs_N"/>
</dbReference>
<dbReference type="Pfam" id="PF20500">
    <property type="entry name" value="DNA-PKcs_N"/>
    <property type="match status" value="1"/>
</dbReference>
<evidence type="ECO:0000256" key="8">
    <source>
        <dbReference type="SAM" id="Coils"/>
    </source>
</evidence>
<keyword evidence="4" id="KW-0418">Kinase</keyword>
<name>A0A817U2Z6_9BILA</name>
<dbReference type="SMART" id="SM01343">
    <property type="entry name" value="FATC"/>
    <property type="match status" value="1"/>
</dbReference>
<evidence type="ECO:0000256" key="5">
    <source>
        <dbReference type="ARBA" id="ARBA00022553"/>
    </source>
</evidence>
<dbReference type="SUPFAM" id="SSF56112">
    <property type="entry name" value="Protein kinase-like (PK-like)"/>
    <property type="match status" value="1"/>
</dbReference>
<comment type="similarity">
    <text evidence="2">Belongs to the PI3/PI4-kinase family.</text>
</comment>
<dbReference type="InterPro" id="IPR003151">
    <property type="entry name" value="PIK-rel_kinase_FAT"/>
</dbReference>
<keyword evidence="8" id="KW-0175">Coiled coil</keyword>
<dbReference type="Pfam" id="PF20502">
    <property type="entry name" value="DNAPKcs_CC1-2"/>
    <property type="match status" value="1"/>
</dbReference>
<dbReference type="SMART" id="SM01344">
    <property type="entry name" value="NUC194"/>
    <property type="match status" value="1"/>
</dbReference>
<keyword evidence="7" id="KW-0539">Nucleus</keyword>
<dbReference type="Pfam" id="PF08163">
    <property type="entry name" value="DNAPKcs_CC3"/>
    <property type="match status" value="2"/>
</dbReference>
<dbReference type="InterPro" id="IPR045581">
    <property type="entry name" value="DNAPKcs_CC5"/>
</dbReference>
<dbReference type="Pfam" id="PF02259">
    <property type="entry name" value="FAT"/>
    <property type="match status" value="1"/>
</dbReference>
<dbReference type="InterPro" id="IPR036691">
    <property type="entry name" value="Endo/exonu/phosph_ase_sf"/>
</dbReference>
<dbReference type="InterPro" id="IPR036940">
    <property type="entry name" value="PI3/4_kinase_cat_sf"/>
</dbReference>
<comment type="subcellular location">
    <subcellularLocation>
        <location evidence="1">Nucleus</location>
        <location evidence="1">Nucleolus</location>
    </subcellularLocation>
</comment>
<dbReference type="GO" id="GO:0000723">
    <property type="term" value="P:telomere maintenance"/>
    <property type="evidence" value="ECO:0007669"/>
    <property type="project" value="TreeGrafter"/>
</dbReference>
<dbReference type="EMBL" id="CAJNYV010000027">
    <property type="protein sequence ID" value="CAF3325831.1"/>
    <property type="molecule type" value="Genomic_DNA"/>
</dbReference>
<evidence type="ECO:0000256" key="2">
    <source>
        <dbReference type="ARBA" id="ARBA00011031"/>
    </source>
</evidence>
<dbReference type="CDD" id="cd05172">
    <property type="entry name" value="PIKKc_DNA-PK"/>
    <property type="match status" value="1"/>
</dbReference>